<comment type="cofactor">
    <cofactor evidence="11">
        <name>Zn(2+)</name>
        <dbReference type="ChEBI" id="CHEBI:29105"/>
    </cofactor>
    <text evidence="11">Binds 2 zinc ions per subunit.</text>
</comment>
<evidence type="ECO:0000259" key="13">
    <source>
        <dbReference type="PROSITE" id="PS51194"/>
    </source>
</evidence>
<comment type="catalytic activity">
    <reaction evidence="11">
        <text>Couples ATP hydrolysis with the unwinding of duplex DNA by translocating in the 3'-5' direction.</text>
        <dbReference type="EC" id="5.6.2.4"/>
    </reaction>
</comment>
<reference evidence="14 15" key="1">
    <citation type="submission" date="2024-03" db="EMBL/GenBank/DDBJ databases">
        <title>Community enrichment and isolation of bacterial strains for fucoidan degradation.</title>
        <authorList>
            <person name="Sichert A."/>
        </authorList>
    </citation>
    <scope>NUCLEOTIDE SEQUENCE [LARGE SCALE GENOMIC DNA]</scope>
    <source>
        <strain evidence="14 15">AS76</strain>
    </source>
</reference>
<dbReference type="HAMAP" id="MF_00983">
    <property type="entry name" value="PriA"/>
    <property type="match status" value="1"/>
</dbReference>
<dbReference type="CDD" id="cd18804">
    <property type="entry name" value="SF2_C_priA"/>
    <property type="match status" value="1"/>
</dbReference>
<dbReference type="Pfam" id="PF17764">
    <property type="entry name" value="PriA_3primeBD"/>
    <property type="match status" value="1"/>
</dbReference>
<dbReference type="Gene3D" id="3.40.1440.60">
    <property type="entry name" value="PriA, 3(prime) DNA-binding domain"/>
    <property type="match status" value="1"/>
</dbReference>
<keyword evidence="8 11" id="KW-0067">ATP-binding</keyword>
<dbReference type="Pfam" id="PF00271">
    <property type="entry name" value="Helicase_C"/>
    <property type="match status" value="1"/>
</dbReference>
<dbReference type="NCBIfam" id="NF004067">
    <property type="entry name" value="PRK05580.1-4"/>
    <property type="match status" value="1"/>
</dbReference>
<dbReference type="InterPro" id="IPR014001">
    <property type="entry name" value="Helicase_ATP-bd"/>
</dbReference>
<dbReference type="SUPFAM" id="SSF52540">
    <property type="entry name" value="P-loop containing nucleoside triphosphate hydrolases"/>
    <property type="match status" value="2"/>
</dbReference>
<feature type="binding site" evidence="11">
    <location>
        <position position="461"/>
    </location>
    <ligand>
        <name>Zn(2+)</name>
        <dbReference type="ChEBI" id="CHEBI:29105"/>
        <label>2</label>
    </ligand>
</feature>
<comment type="caution">
    <text evidence="14">The sequence shown here is derived from an EMBL/GenBank/DDBJ whole genome shotgun (WGS) entry which is preliminary data.</text>
</comment>
<dbReference type="InterPro" id="IPR027417">
    <property type="entry name" value="P-loop_NTPase"/>
</dbReference>
<keyword evidence="7 11" id="KW-0862">Zinc</keyword>
<comment type="catalytic activity">
    <reaction evidence="11">
        <text>ATP + H2O = ADP + phosphate + H(+)</text>
        <dbReference type="Rhea" id="RHEA:13065"/>
        <dbReference type="ChEBI" id="CHEBI:15377"/>
        <dbReference type="ChEBI" id="CHEBI:15378"/>
        <dbReference type="ChEBI" id="CHEBI:30616"/>
        <dbReference type="ChEBI" id="CHEBI:43474"/>
        <dbReference type="ChEBI" id="CHEBI:456216"/>
        <dbReference type="EC" id="5.6.2.4"/>
    </reaction>
</comment>
<comment type="similarity">
    <text evidence="11">Belongs to the helicase family. PriA subfamily.</text>
</comment>
<accession>A0ABU9TTC6</accession>
<feature type="domain" description="Helicase C-terminal" evidence="13">
    <location>
        <begin position="469"/>
        <end position="626"/>
    </location>
</feature>
<dbReference type="SMART" id="SM00487">
    <property type="entry name" value="DEXDc"/>
    <property type="match status" value="1"/>
</dbReference>
<dbReference type="EMBL" id="JBBMRA010000008">
    <property type="protein sequence ID" value="MEM5536778.1"/>
    <property type="molecule type" value="Genomic_DNA"/>
</dbReference>
<keyword evidence="5 11" id="KW-0378">Hydrolase</keyword>
<name>A0ABU9TTC6_9GAMM</name>
<dbReference type="Pfam" id="PF18074">
    <property type="entry name" value="PriA_C"/>
    <property type="match status" value="1"/>
</dbReference>
<evidence type="ECO:0000313" key="15">
    <source>
        <dbReference type="Proteomes" id="UP001449225"/>
    </source>
</evidence>
<dbReference type="PROSITE" id="PS51192">
    <property type="entry name" value="HELICASE_ATP_BIND_1"/>
    <property type="match status" value="1"/>
</dbReference>
<dbReference type="SMART" id="SM00490">
    <property type="entry name" value="HELICc"/>
    <property type="match status" value="1"/>
</dbReference>
<evidence type="ECO:0000256" key="5">
    <source>
        <dbReference type="ARBA" id="ARBA00022801"/>
    </source>
</evidence>
<dbReference type="InterPro" id="IPR041236">
    <property type="entry name" value="PriA_C"/>
</dbReference>
<dbReference type="PROSITE" id="PS51194">
    <property type="entry name" value="HELICASE_CTER"/>
    <property type="match status" value="1"/>
</dbReference>
<dbReference type="PANTHER" id="PTHR30580">
    <property type="entry name" value="PRIMOSOMAL PROTEIN N"/>
    <property type="match status" value="1"/>
</dbReference>
<evidence type="ECO:0000259" key="12">
    <source>
        <dbReference type="PROSITE" id="PS51192"/>
    </source>
</evidence>
<evidence type="ECO:0000256" key="6">
    <source>
        <dbReference type="ARBA" id="ARBA00022806"/>
    </source>
</evidence>
<sequence length="731" mass="82385">MTILRLAIPSPLRRLFDYLPPAATELTTVELGVRVLVPFGNRDLIGILVEITDETQFERSKLKRAKKILDQQPPLPAHLFKLARWAASYYQHPEGDALQQALPVLLRKGHACEYQHEILWRAVADADPNTLKSNATRQIELLALVNEHPSGISLDAIKAEGGNTTTLRALEEKQLVESFQRTHPSHHEQVLHEAPLTLNAEQQSALDQINKLPGFTANLIEGITGSGKTEVYLQAIEKKLNEGKQALILVPEIGLTPQTVTRFRQRFNTPIVVLHSNLTDRQRLDAWLQAREGIAKIVIGTRSAIFTPLKHPGIIIIDEEHDPSFKQQDGFRYSARDLAVMRARAEETPIILGSATPSLETLHNAKEGRYQWLKITQRAGTSLAPTFKLLDIRQEKLSEGLSTQLITAMRQHLANGTQVLVFLNRRGYSPTLSCNDCGWIADCDRCDAHMTLHREPPHLHCHHCDKQHGIPRHCPECNSDQLQPVGVGTERSEQALQQLFPDTPVIRVDRDSTQRKNAMHDIMDRVNSGEPCILVGTQMLAKGHHFPKVTLVAIINADSGLFSADFRGMERTAQLILQVAGRAGRAEDPGTVLMQTYHADHPILQTLVEHGYSAFAQEELHNRKVAQLPPYTHYALLRAETTTKYRAESFLGALRQQLEDDLLLPEHVHWIGPFPSPMEKRAGMHRAQLMIYAENRKALHQLLANLCWYLEQNKESRKVRWSIDVDPADTF</sequence>
<evidence type="ECO:0000256" key="11">
    <source>
        <dbReference type="HAMAP-Rule" id="MF_00983"/>
    </source>
</evidence>
<feature type="binding site" evidence="11">
    <location>
        <position position="443"/>
    </location>
    <ligand>
        <name>Zn(2+)</name>
        <dbReference type="ChEBI" id="CHEBI:29105"/>
        <label>2</label>
    </ligand>
</feature>
<feature type="domain" description="Helicase ATP-binding" evidence="12">
    <location>
        <begin position="209"/>
        <end position="375"/>
    </location>
</feature>
<keyword evidence="4 11" id="KW-0547">Nucleotide-binding</keyword>
<dbReference type="InterPro" id="IPR042115">
    <property type="entry name" value="PriA_3primeBD_sf"/>
</dbReference>
<comment type="function">
    <text evidence="11">Initiates the restart of stalled replication forks, which reloads the replicative helicase on sites other than the origin of replication. Recognizes and binds to abandoned replication forks and remodels them to uncover a helicase loading site. Promotes assembly of the primosome at these replication forks.</text>
</comment>
<evidence type="ECO:0000256" key="9">
    <source>
        <dbReference type="ARBA" id="ARBA00023125"/>
    </source>
</evidence>
<feature type="binding site" evidence="11">
    <location>
        <position position="477"/>
    </location>
    <ligand>
        <name>Zn(2+)</name>
        <dbReference type="ChEBI" id="CHEBI:29105"/>
        <label>1</label>
    </ligand>
</feature>
<dbReference type="RefSeq" id="WP_342854471.1">
    <property type="nucleotide sequence ID" value="NZ_JBBMRA010000008.1"/>
</dbReference>
<dbReference type="CDD" id="cd17929">
    <property type="entry name" value="DEXHc_priA"/>
    <property type="match status" value="1"/>
</dbReference>
<evidence type="ECO:0000256" key="1">
    <source>
        <dbReference type="ARBA" id="ARBA00022515"/>
    </source>
</evidence>
<evidence type="ECO:0000313" key="14">
    <source>
        <dbReference type="EMBL" id="MEM5536778.1"/>
    </source>
</evidence>
<evidence type="ECO:0000256" key="4">
    <source>
        <dbReference type="ARBA" id="ARBA00022741"/>
    </source>
</evidence>
<organism evidence="14 15">
    <name type="scientific">Neptuniibacter pectenicola</name>
    <dbReference type="NCBI Taxonomy" id="1806669"/>
    <lineage>
        <taxon>Bacteria</taxon>
        <taxon>Pseudomonadati</taxon>
        <taxon>Pseudomonadota</taxon>
        <taxon>Gammaproteobacteria</taxon>
        <taxon>Oceanospirillales</taxon>
        <taxon>Oceanospirillaceae</taxon>
        <taxon>Neptuniibacter</taxon>
    </lineage>
</organism>
<keyword evidence="1 11" id="KW-0639">Primosome</keyword>
<dbReference type="InterPro" id="IPR005259">
    <property type="entry name" value="PriA"/>
</dbReference>
<evidence type="ECO:0000256" key="3">
    <source>
        <dbReference type="ARBA" id="ARBA00022723"/>
    </source>
</evidence>
<dbReference type="Pfam" id="PF00270">
    <property type="entry name" value="DEAD"/>
    <property type="match status" value="1"/>
</dbReference>
<feature type="binding site" evidence="11">
    <location>
        <position position="474"/>
    </location>
    <ligand>
        <name>Zn(2+)</name>
        <dbReference type="ChEBI" id="CHEBI:29105"/>
        <label>1</label>
    </ligand>
</feature>
<dbReference type="Pfam" id="PF18319">
    <property type="entry name" value="Zn_ribbon_PriA"/>
    <property type="match status" value="1"/>
</dbReference>
<dbReference type="InterPro" id="IPR041222">
    <property type="entry name" value="PriA_3primeBD"/>
</dbReference>
<dbReference type="NCBIfam" id="TIGR00595">
    <property type="entry name" value="priA"/>
    <property type="match status" value="1"/>
</dbReference>
<dbReference type="PANTHER" id="PTHR30580:SF0">
    <property type="entry name" value="PRIMOSOMAL PROTEIN N"/>
    <property type="match status" value="1"/>
</dbReference>
<keyword evidence="6 11" id="KW-0347">Helicase</keyword>
<gene>
    <name evidence="11" type="primary">priA</name>
    <name evidence="14" type="ORF">WNY58_10285</name>
</gene>
<keyword evidence="2 11" id="KW-0235">DNA replication</keyword>
<keyword evidence="9 11" id="KW-0238">DNA-binding</keyword>
<dbReference type="EC" id="5.6.2.4" evidence="11"/>
<keyword evidence="3 11" id="KW-0479">Metal-binding</keyword>
<keyword evidence="15" id="KW-1185">Reference proteome</keyword>
<feature type="binding site" evidence="11">
    <location>
        <position position="437"/>
    </location>
    <ligand>
        <name>Zn(2+)</name>
        <dbReference type="ChEBI" id="CHEBI:29105"/>
        <label>1</label>
    </ligand>
</feature>
<feature type="binding site" evidence="11">
    <location>
        <position position="446"/>
    </location>
    <ligand>
        <name>Zn(2+)</name>
        <dbReference type="ChEBI" id="CHEBI:29105"/>
        <label>2</label>
    </ligand>
</feature>
<evidence type="ECO:0000256" key="2">
    <source>
        <dbReference type="ARBA" id="ARBA00022705"/>
    </source>
</evidence>
<dbReference type="NCBIfam" id="NF004065">
    <property type="entry name" value="PRK05580.1-1"/>
    <property type="match status" value="1"/>
</dbReference>
<dbReference type="Gene3D" id="3.40.50.300">
    <property type="entry name" value="P-loop containing nucleotide triphosphate hydrolases"/>
    <property type="match status" value="2"/>
</dbReference>
<comment type="subunit">
    <text evidence="11">Component of the replication restart primosome.</text>
</comment>
<feature type="binding site" evidence="11">
    <location>
        <position position="434"/>
    </location>
    <ligand>
        <name>Zn(2+)</name>
        <dbReference type="ChEBI" id="CHEBI:29105"/>
        <label>1</label>
    </ligand>
</feature>
<dbReference type="InterPro" id="IPR011545">
    <property type="entry name" value="DEAD/DEAH_box_helicase_dom"/>
</dbReference>
<proteinExistence type="inferred from homology"/>
<evidence type="ECO:0000256" key="8">
    <source>
        <dbReference type="ARBA" id="ARBA00022840"/>
    </source>
</evidence>
<evidence type="ECO:0000256" key="10">
    <source>
        <dbReference type="ARBA" id="ARBA00023235"/>
    </source>
</evidence>
<dbReference type="Proteomes" id="UP001449225">
    <property type="component" value="Unassembled WGS sequence"/>
</dbReference>
<dbReference type="InterPro" id="IPR001650">
    <property type="entry name" value="Helicase_C-like"/>
</dbReference>
<protein>
    <recommendedName>
        <fullName evidence="11">Replication restart protein PriA</fullName>
    </recommendedName>
    <alternativeName>
        <fullName evidence="11">ATP-dependent DNA helicase PriA</fullName>
        <ecNumber evidence="11">5.6.2.4</ecNumber>
    </alternativeName>
    <alternativeName>
        <fullName evidence="11">DNA 3'-5' helicase PriA</fullName>
    </alternativeName>
</protein>
<evidence type="ECO:0000256" key="7">
    <source>
        <dbReference type="ARBA" id="ARBA00022833"/>
    </source>
</evidence>
<keyword evidence="10 11" id="KW-0413">Isomerase</keyword>
<dbReference type="GO" id="GO:0016787">
    <property type="term" value="F:hydrolase activity"/>
    <property type="evidence" value="ECO:0007669"/>
    <property type="project" value="UniProtKB-KW"/>
</dbReference>
<feature type="binding site" evidence="11">
    <location>
        <position position="464"/>
    </location>
    <ligand>
        <name>Zn(2+)</name>
        <dbReference type="ChEBI" id="CHEBI:29105"/>
        <label>2</label>
    </ligand>
</feature>
<dbReference type="InterPro" id="IPR040498">
    <property type="entry name" value="PriA_CRR"/>
</dbReference>